<keyword evidence="3" id="KW-1185">Reference proteome</keyword>
<dbReference type="EMBL" id="JARJLG010000095">
    <property type="protein sequence ID" value="KAJ7747149.1"/>
    <property type="molecule type" value="Genomic_DNA"/>
</dbReference>
<sequence length="210" mass="23512">MEWTPQFHYSFRDCEIWSIYQAAAALAIVIAVDYILILRVFALYNNNRVIKIAVCSLFLLELSGMLIGLGFSLSGIGFDATHMCIITHFPKSFVVYGACAVLFQTCLFTLTLLKFIGTLRAGWSDVPLLVLTVRDGTWAYLLAVGDVSLYVVRNQAIGGVLYGWMITAFSFSGYRILPNLGGSLREDQNMSMKSPMRFGWERESESARSE</sequence>
<accession>A0AAD7N599</accession>
<comment type="caution">
    <text evidence="2">The sequence shown here is derived from an EMBL/GenBank/DDBJ whole genome shotgun (WGS) entry which is preliminary data.</text>
</comment>
<dbReference type="AlphaFoldDB" id="A0AAD7N599"/>
<feature type="transmembrane region" description="Helical" evidence="1">
    <location>
        <begin position="93"/>
        <end position="116"/>
    </location>
</feature>
<keyword evidence="1" id="KW-0812">Transmembrane</keyword>
<evidence type="ECO:0000256" key="1">
    <source>
        <dbReference type="SAM" id="Phobius"/>
    </source>
</evidence>
<feature type="transmembrane region" description="Helical" evidence="1">
    <location>
        <begin position="49"/>
        <end position="73"/>
    </location>
</feature>
<dbReference type="Proteomes" id="UP001215280">
    <property type="component" value="Unassembled WGS sequence"/>
</dbReference>
<protein>
    <submittedName>
        <fullName evidence="2">Uncharacterized protein</fullName>
    </submittedName>
</protein>
<organism evidence="2 3">
    <name type="scientific">Mycena maculata</name>
    <dbReference type="NCBI Taxonomy" id="230809"/>
    <lineage>
        <taxon>Eukaryota</taxon>
        <taxon>Fungi</taxon>
        <taxon>Dikarya</taxon>
        <taxon>Basidiomycota</taxon>
        <taxon>Agaricomycotina</taxon>
        <taxon>Agaricomycetes</taxon>
        <taxon>Agaricomycetidae</taxon>
        <taxon>Agaricales</taxon>
        <taxon>Marasmiineae</taxon>
        <taxon>Mycenaceae</taxon>
        <taxon>Mycena</taxon>
    </lineage>
</organism>
<reference evidence="2" key="1">
    <citation type="submission" date="2023-03" db="EMBL/GenBank/DDBJ databases">
        <title>Massive genome expansion in bonnet fungi (Mycena s.s.) driven by repeated elements and novel gene families across ecological guilds.</title>
        <authorList>
            <consortium name="Lawrence Berkeley National Laboratory"/>
            <person name="Harder C.B."/>
            <person name="Miyauchi S."/>
            <person name="Viragh M."/>
            <person name="Kuo A."/>
            <person name="Thoen E."/>
            <person name="Andreopoulos B."/>
            <person name="Lu D."/>
            <person name="Skrede I."/>
            <person name="Drula E."/>
            <person name="Henrissat B."/>
            <person name="Morin E."/>
            <person name="Kohler A."/>
            <person name="Barry K."/>
            <person name="LaButti K."/>
            <person name="Morin E."/>
            <person name="Salamov A."/>
            <person name="Lipzen A."/>
            <person name="Mereny Z."/>
            <person name="Hegedus B."/>
            <person name="Baldrian P."/>
            <person name="Stursova M."/>
            <person name="Weitz H."/>
            <person name="Taylor A."/>
            <person name="Grigoriev I.V."/>
            <person name="Nagy L.G."/>
            <person name="Martin F."/>
            <person name="Kauserud H."/>
        </authorList>
    </citation>
    <scope>NUCLEOTIDE SEQUENCE</scope>
    <source>
        <strain evidence="2">CBHHK188m</strain>
    </source>
</reference>
<keyword evidence="1" id="KW-0472">Membrane</keyword>
<feature type="transmembrane region" description="Helical" evidence="1">
    <location>
        <begin position="20"/>
        <end position="42"/>
    </location>
</feature>
<keyword evidence="1" id="KW-1133">Transmembrane helix</keyword>
<name>A0AAD7N599_9AGAR</name>
<evidence type="ECO:0000313" key="3">
    <source>
        <dbReference type="Proteomes" id="UP001215280"/>
    </source>
</evidence>
<evidence type="ECO:0000313" key="2">
    <source>
        <dbReference type="EMBL" id="KAJ7747149.1"/>
    </source>
</evidence>
<proteinExistence type="predicted"/>
<gene>
    <name evidence="2" type="ORF">DFH07DRAFT_962619</name>
</gene>
<feature type="transmembrane region" description="Helical" evidence="1">
    <location>
        <begin position="156"/>
        <end position="177"/>
    </location>
</feature>